<dbReference type="PANTHER" id="PTHR24045:SF0">
    <property type="entry name" value="N-ACETYLGLUCOSAMINE-1-PHOSPHOTRANSFERASE SUBUNITS ALPHA_BETA"/>
    <property type="match status" value="1"/>
</dbReference>
<organism evidence="8 9">
    <name type="scientific">Paractinoplanes rhizophilus</name>
    <dbReference type="NCBI Taxonomy" id="1416877"/>
    <lineage>
        <taxon>Bacteria</taxon>
        <taxon>Bacillati</taxon>
        <taxon>Actinomycetota</taxon>
        <taxon>Actinomycetes</taxon>
        <taxon>Micromonosporales</taxon>
        <taxon>Micromonosporaceae</taxon>
        <taxon>Paractinoplanes</taxon>
    </lineage>
</organism>
<dbReference type="InterPro" id="IPR031356">
    <property type="entry name" value="Stealth_CR4"/>
</dbReference>
<dbReference type="Pfam" id="PF17103">
    <property type="entry name" value="Stealth_CR4"/>
    <property type="match status" value="1"/>
</dbReference>
<name>A0ABW2I524_9ACTN</name>
<comment type="caution">
    <text evidence="8">The sequence shown here is derived from an EMBL/GenBank/DDBJ whole genome shotgun (WGS) entry which is preliminary data.</text>
</comment>
<evidence type="ECO:0000259" key="6">
    <source>
        <dbReference type="Pfam" id="PF17102"/>
    </source>
</evidence>
<gene>
    <name evidence="8" type="ORF">ACFQS1_38705</name>
</gene>
<dbReference type="PANTHER" id="PTHR24045">
    <property type="match status" value="1"/>
</dbReference>
<dbReference type="RefSeq" id="WP_378977713.1">
    <property type="nucleotide sequence ID" value="NZ_JBHTBJ010000066.1"/>
</dbReference>
<sequence>MAPTVPAASPLSVRTANLDRVVAALEAAGVPYFRVPPLQWQSSVLGVPEAHRAPVERVLAGLAAAGATVAPVEGATAVYWPVTDPGRRLLFGAEQACEVEFWRAEPDRLVAPRFNLSTDVLLHTDAEVEADESAFGDFHAQEGGARYRTRQPFLVPPLEHVDFPIDVVYTWVDGADPAWVARKNAALAENGWVGQNEEAANASRYLSRDELRYSLRSLHAYAPWVRNVFLVTDDQVPAWLNTEHPRVTVLSHKEIFGSAGKLPTFNSMAIETRLHHIDGLSEQFIYINDDVFLGQALLPGFFFTASGQTRVYLSRIRVDCGPVTADEPPVMSAGKNNRAVIEKEFGRFLAFKIKHTPHAARRSVLAEIEAKYPELLAVTASHQFRHPDDISLTSSLQQHWSYLTGRAVLGDVQYMYRDLADPLTPKRLANALRKRHHQLFCLNDTKSGEISAEAQATMLTDFLTAYYPFPSPFELSDQGA</sequence>
<dbReference type="Pfam" id="PF17102">
    <property type="entry name" value="Stealth_CR3"/>
    <property type="match status" value="1"/>
</dbReference>
<dbReference type="Proteomes" id="UP001596548">
    <property type="component" value="Unassembled WGS sequence"/>
</dbReference>
<keyword evidence="9" id="KW-1185">Reference proteome</keyword>
<reference evidence="9" key="1">
    <citation type="journal article" date="2019" name="Int. J. Syst. Evol. Microbiol.">
        <title>The Global Catalogue of Microorganisms (GCM) 10K type strain sequencing project: providing services to taxonomists for standard genome sequencing and annotation.</title>
        <authorList>
            <consortium name="The Broad Institute Genomics Platform"/>
            <consortium name="The Broad Institute Genome Sequencing Center for Infectious Disease"/>
            <person name="Wu L."/>
            <person name="Ma J."/>
        </authorList>
    </citation>
    <scope>NUCLEOTIDE SEQUENCE [LARGE SCALE GENOMIC DNA]</scope>
    <source>
        <strain evidence="9">XZYJT-10</strain>
    </source>
</reference>
<dbReference type="InterPro" id="IPR021520">
    <property type="entry name" value="Stealth_CR2"/>
</dbReference>
<feature type="domain" description="Stealth protein CR3 conserved region 3" evidence="6">
    <location>
        <begin position="354"/>
        <end position="400"/>
    </location>
</feature>
<evidence type="ECO:0000259" key="5">
    <source>
        <dbReference type="Pfam" id="PF17101"/>
    </source>
</evidence>
<keyword evidence="2" id="KW-0808">Transferase</keyword>
<feature type="domain" description="Stealth protein CR4 conserved region 4" evidence="7">
    <location>
        <begin position="432"/>
        <end position="478"/>
    </location>
</feature>
<dbReference type="InterPro" id="IPR031358">
    <property type="entry name" value="Stealth_CR1"/>
</dbReference>
<evidence type="ECO:0000313" key="8">
    <source>
        <dbReference type="EMBL" id="MFC7279924.1"/>
    </source>
</evidence>
<evidence type="ECO:0000259" key="7">
    <source>
        <dbReference type="Pfam" id="PF17103"/>
    </source>
</evidence>
<comment type="similarity">
    <text evidence="1">Belongs to the stealth family.</text>
</comment>
<protein>
    <submittedName>
        <fullName evidence="8">Stealth family protein</fullName>
    </submittedName>
</protein>
<feature type="domain" description="Stealth protein CR1 conserved region 1" evidence="5">
    <location>
        <begin position="163"/>
        <end position="190"/>
    </location>
</feature>
<accession>A0ABW2I524</accession>
<evidence type="ECO:0000256" key="2">
    <source>
        <dbReference type="ARBA" id="ARBA00022679"/>
    </source>
</evidence>
<keyword evidence="3" id="KW-0270">Exopolysaccharide synthesis</keyword>
<dbReference type="Pfam" id="PF17101">
    <property type="entry name" value="Stealth_CR1"/>
    <property type="match status" value="1"/>
</dbReference>
<dbReference type="Pfam" id="PF11380">
    <property type="entry name" value="Stealth_CR2"/>
    <property type="match status" value="1"/>
</dbReference>
<dbReference type="EMBL" id="JBHTBJ010000066">
    <property type="protein sequence ID" value="MFC7279924.1"/>
    <property type="molecule type" value="Genomic_DNA"/>
</dbReference>
<proteinExistence type="inferred from homology"/>
<evidence type="ECO:0000259" key="4">
    <source>
        <dbReference type="Pfam" id="PF11380"/>
    </source>
</evidence>
<evidence type="ECO:0000313" key="9">
    <source>
        <dbReference type="Proteomes" id="UP001596548"/>
    </source>
</evidence>
<dbReference type="InterPro" id="IPR031357">
    <property type="entry name" value="Stealth_CR3"/>
</dbReference>
<dbReference type="InterPro" id="IPR047141">
    <property type="entry name" value="Stealth"/>
</dbReference>
<feature type="domain" description="Stealth protein CR2 conserved region 2" evidence="4">
    <location>
        <begin position="204"/>
        <end position="309"/>
    </location>
</feature>
<evidence type="ECO:0000256" key="1">
    <source>
        <dbReference type="ARBA" id="ARBA00007583"/>
    </source>
</evidence>
<evidence type="ECO:0000256" key="3">
    <source>
        <dbReference type="ARBA" id="ARBA00023169"/>
    </source>
</evidence>